<reference evidence="2 3" key="1">
    <citation type="journal article" date="2010" name="Nature">
        <title>Genome sequencing and analysis of the model grass Brachypodium distachyon.</title>
        <authorList>
            <consortium name="International Brachypodium Initiative"/>
        </authorList>
    </citation>
    <scope>NUCLEOTIDE SEQUENCE [LARGE SCALE GENOMIC DNA]</scope>
    <source>
        <strain evidence="2 3">Bd21</strain>
    </source>
</reference>
<dbReference type="InParanoid" id="A0A2K2CIB2"/>
<name>A0A2K2CIB2_BRADI</name>
<reference evidence="2" key="2">
    <citation type="submission" date="2017-06" db="EMBL/GenBank/DDBJ databases">
        <title>WGS assembly of Brachypodium distachyon.</title>
        <authorList>
            <consortium name="The International Brachypodium Initiative"/>
            <person name="Lucas S."/>
            <person name="Harmon-Smith M."/>
            <person name="Lail K."/>
            <person name="Tice H."/>
            <person name="Grimwood J."/>
            <person name="Bruce D."/>
            <person name="Barry K."/>
            <person name="Shu S."/>
            <person name="Lindquist E."/>
            <person name="Wang M."/>
            <person name="Pitluck S."/>
            <person name="Vogel J.P."/>
            <person name="Garvin D.F."/>
            <person name="Mockler T.C."/>
            <person name="Schmutz J."/>
            <person name="Rokhsar D."/>
            <person name="Bevan M.W."/>
        </authorList>
    </citation>
    <scope>NUCLEOTIDE SEQUENCE</scope>
    <source>
        <strain evidence="2">Bd21</strain>
    </source>
</reference>
<evidence type="ECO:0000256" key="1">
    <source>
        <dbReference type="SAM" id="MobiDB-lite"/>
    </source>
</evidence>
<dbReference type="EnsemblPlants" id="PNT61763">
    <property type="protein sequence ID" value="PNT61763"/>
    <property type="gene ID" value="BRADI_5g20394v3"/>
</dbReference>
<sequence>MVSPSPANPFSATGTPRARRAHSRSSRTVAARASTQAAVSRASSMVWPCARVGAIEAKQATGAPATPADLNCKMWSQHVTGAWPPREWWCLRGVRRIARSEQNSFLWHGSMEAHLCEVRLLIAKLFPFFLPCRVGLSWIFIVGCALPAA</sequence>
<protein>
    <submittedName>
        <fullName evidence="2 3">Uncharacterized protein</fullName>
    </submittedName>
</protein>
<reference evidence="3" key="3">
    <citation type="submission" date="2018-08" db="UniProtKB">
        <authorList>
            <consortium name="EnsemblPlants"/>
        </authorList>
    </citation>
    <scope>IDENTIFICATION</scope>
    <source>
        <strain evidence="3">cv. Bd21</strain>
    </source>
</reference>
<dbReference type="AlphaFoldDB" id="A0A2K2CIB2"/>
<accession>A0A2K2CIB2</accession>
<evidence type="ECO:0000313" key="3">
    <source>
        <dbReference type="EnsemblPlants" id="PNT61763"/>
    </source>
</evidence>
<keyword evidence="4" id="KW-1185">Reference proteome</keyword>
<dbReference type="Gramene" id="PNT61763">
    <property type="protein sequence ID" value="PNT61763"/>
    <property type="gene ID" value="BRADI_5g20394v3"/>
</dbReference>
<dbReference type="EMBL" id="CM000884">
    <property type="protein sequence ID" value="PNT61763.1"/>
    <property type="molecule type" value="Genomic_DNA"/>
</dbReference>
<feature type="region of interest" description="Disordered" evidence="1">
    <location>
        <begin position="1"/>
        <end position="31"/>
    </location>
</feature>
<organism evidence="2">
    <name type="scientific">Brachypodium distachyon</name>
    <name type="common">Purple false brome</name>
    <name type="synonym">Trachynia distachya</name>
    <dbReference type="NCBI Taxonomy" id="15368"/>
    <lineage>
        <taxon>Eukaryota</taxon>
        <taxon>Viridiplantae</taxon>
        <taxon>Streptophyta</taxon>
        <taxon>Embryophyta</taxon>
        <taxon>Tracheophyta</taxon>
        <taxon>Spermatophyta</taxon>
        <taxon>Magnoliopsida</taxon>
        <taxon>Liliopsida</taxon>
        <taxon>Poales</taxon>
        <taxon>Poaceae</taxon>
        <taxon>BOP clade</taxon>
        <taxon>Pooideae</taxon>
        <taxon>Stipodae</taxon>
        <taxon>Brachypodieae</taxon>
        <taxon>Brachypodium</taxon>
    </lineage>
</organism>
<evidence type="ECO:0000313" key="2">
    <source>
        <dbReference type="EMBL" id="PNT61763.1"/>
    </source>
</evidence>
<dbReference type="Proteomes" id="UP000008810">
    <property type="component" value="Chromosome 5"/>
</dbReference>
<evidence type="ECO:0000313" key="4">
    <source>
        <dbReference type="Proteomes" id="UP000008810"/>
    </source>
</evidence>
<proteinExistence type="predicted"/>
<gene>
    <name evidence="2" type="ORF">BRADI_5g20394v3</name>
</gene>